<dbReference type="EMBL" id="ML977507">
    <property type="protein sequence ID" value="KAF2128744.1"/>
    <property type="molecule type" value="Genomic_DNA"/>
</dbReference>
<keyword evidence="2" id="KW-0812">Transmembrane</keyword>
<dbReference type="AlphaFoldDB" id="A0A6A6ACN5"/>
<protein>
    <recommendedName>
        <fullName evidence="5">MARVEL domain-containing protein</fullName>
    </recommendedName>
</protein>
<gene>
    <name evidence="3" type="ORF">P153DRAFT_367100</name>
</gene>
<accession>A0A6A6ACN5</accession>
<name>A0A6A6ACN5_9PLEO</name>
<feature type="region of interest" description="Disordered" evidence="1">
    <location>
        <begin position="218"/>
        <end position="246"/>
    </location>
</feature>
<evidence type="ECO:0000313" key="3">
    <source>
        <dbReference type="EMBL" id="KAF2128744.1"/>
    </source>
</evidence>
<feature type="transmembrane region" description="Helical" evidence="2">
    <location>
        <begin position="36"/>
        <end position="60"/>
    </location>
</feature>
<feature type="transmembrane region" description="Helical" evidence="2">
    <location>
        <begin position="124"/>
        <end position="144"/>
    </location>
</feature>
<dbReference type="RefSeq" id="XP_033523133.1">
    <property type="nucleotide sequence ID" value="XM_033668187.1"/>
</dbReference>
<keyword evidence="4" id="KW-1185">Reference proteome</keyword>
<dbReference type="GeneID" id="54408619"/>
<keyword evidence="2" id="KW-0472">Membrane</keyword>
<dbReference type="PANTHER" id="PTHR42069:SF1">
    <property type="entry name" value="MARVEL DOMAIN-CONTAINING PROTEIN"/>
    <property type="match status" value="1"/>
</dbReference>
<reference evidence="3" key="1">
    <citation type="journal article" date="2020" name="Stud. Mycol.">
        <title>101 Dothideomycetes genomes: a test case for predicting lifestyles and emergence of pathogens.</title>
        <authorList>
            <person name="Haridas S."/>
            <person name="Albert R."/>
            <person name="Binder M."/>
            <person name="Bloem J."/>
            <person name="Labutti K."/>
            <person name="Salamov A."/>
            <person name="Andreopoulos B."/>
            <person name="Baker S."/>
            <person name="Barry K."/>
            <person name="Bills G."/>
            <person name="Bluhm B."/>
            <person name="Cannon C."/>
            <person name="Castanera R."/>
            <person name="Culley D."/>
            <person name="Daum C."/>
            <person name="Ezra D."/>
            <person name="Gonzalez J."/>
            <person name="Henrissat B."/>
            <person name="Kuo A."/>
            <person name="Liang C."/>
            <person name="Lipzen A."/>
            <person name="Lutzoni F."/>
            <person name="Magnuson J."/>
            <person name="Mondo S."/>
            <person name="Nolan M."/>
            <person name="Ohm R."/>
            <person name="Pangilinan J."/>
            <person name="Park H.-J."/>
            <person name="Ramirez L."/>
            <person name="Alfaro M."/>
            <person name="Sun H."/>
            <person name="Tritt A."/>
            <person name="Yoshinaga Y."/>
            <person name="Zwiers L.-H."/>
            <person name="Turgeon B."/>
            <person name="Goodwin S."/>
            <person name="Spatafora J."/>
            <person name="Crous P."/>
            <person name="Grigoriev I."/>
        </authorList>
    </citation>
    <scope>NUCLEOTIDE SEQUENCE</scope>
    <source>
        <strain evidence="3">CBS 119687</strain>
    </source>
</reference>
<evidence type="ECO:0000256" key="1">
    <source>
        <dbReference type="SAM" id="MobiDB-lite"/>
    </source>
</evidence>
<keyword evidence="2" id="KW-1133">Transmembrane helix</keyword>
<evidence type="ECO:0008006" key="5">
    <source>
        <dbReference type="Google" id="ProtNLM"/>
    </source>
</evidence>
<sequence length="246" mass="27951">MENNAAEVLLADRRQTQERSSAPDLRQYRGFHWTRLVLRVLSLSTCAAISVVLIDAIYTYNKTKHVRNPYRGGSGTFPVWPKDLKLYPTYILLGAAAFAGVFSLLLVVASFTKKVRRMTQTGNVATVVISSVCLVVWVVVTAYYGTWDTSETNWDLLSWTCQHRNPEYRYQDINFGEICTEMRFAFWAGVGLAVMEAFNLAIFILWFIKTRHSRGYEQMQSGNGERGFHLTPTSNGSRLLSEERGP</sequence>
<dbReference type="OrthoDB" id="5400774at2759"/>
<proteinExistence type="predicted"/>
<evidence type="ECO:0000256" key="2">
    <source>
        <dbReference type="SAM" id="Phobius"/>
    </source>
</evidence>
<dbReference type="Proteomes" id="UP000799771">
    <property type="component" value="Unassembled WGS sequence"/>
</dbReference>
<feature type="transmembrane region" description="Helical" evidence="2">
    <location>
        <begin position="184"/>
        <end position="208"/>
    </location>
</feature>
<dbReference type="PANTHER" id="PTHR42069">
    <property type="entry name" value="HYPHAL ANASTAMOSIS-8 PROTEIN"/>
    <property type="match status" value="1"/>
</dbReference>
<evidence type="ECO:0000313" key="4">
    <source>
        <dbReference type="Proteomes" id="UP000799771"/>
    </source>
</evidence>
<organism evidence="3 4">
    <name type="scientific">Dothidotthia symphoricarpi CBS 119687</name>
    <dbReference type="NCBI Taxonomy" id="1392245"/>
    <lineage>
        <taxon>Eukaryota</taxon>
        <taxon>Fungi</taxon>
        <taxon>Dikarya</taxon>
        <taxon>Ascomycota</taxon>
        <taxon>Pezizomycotina</taxon>
        <taxon>Dothideomycetes</taxon>
        <taxon>Pleosporomycetidae</taxon>
        <taxon>Pleosporales</taxon>
        <taxon>Dothidotthiaceae</taxon>
        <taxon>Dothidotthia</taxon>
    </lineage>
</organism>
<feature type="transmembrane region" description="Helical" evidence="2">
    <location>
        <begin position="90"/>
        <end position="112"/>
    </location>
</feature>